<dbReference type="RefSeq" id="WP_006305248.1">
    <property type="nucleotide sequence ID" value="NZ_GL892076.1"/>
</dbReference>
<sequence length="865" mass="98247">MATENMNYGDTISDYLTGTILKTTPEEIVRQTFIRTLHEDYLYPKEIIRREVSIQSGSKILQDETGADIRADIVVYHNKRAALDGDQGNILFVVECKKPNVTDGYNQLVSYVFNTSAVGAVWTNGNQINIYRKTKEIGRLEEIQSLPLYRELWQSEHDAIPQKEELKRPHNIRFLLATCHNKLYGRGMENEDFDLAMDMVRILLAKIQDETGPGLYPRFWITDENFKTVEGRAAVASTIQTLFREYADQYPDIFDAHEKISVGNDCIAEAVGILQKWNLAACNDDADDWDLMGETYEQFTHINLKRQQGQFFTNRLVVNMMVKMLAPEIGDRILDPAGGGGGFATAMFRYLRRKVIMSTKHGSAARDRQLTTIKDSIYLVEIAARLVKIAKCAMLLTGDGQTGMTRGNSIDQYDRLDPWIKSRCFANTTNAPSIIVTNPPFSGQKADSQISDRNILRNFKFGHTYTQQQDSSYIFSESDNDLLSRQSPELLFLERCIDWLKPGGRLGIVLPKGVLDNITCEAYRSWLLDNCNIKAIITLHKDTFQPDTGVRTCVLILEKYSKGHKGINNDRIFMAQSQRIGQDSKGNAVYVVDNNGSSTGVLSQDLDEIAEAYSSFLQDNTAIHPSEYIFSIHRNDLKDHLNLNPQHYSPRLNRAIDHVLEYNEKPGWSVTTIGQLEAGMKIFMGPRWNSATIKVDNPTNTAELTPYLTANGALELRRFTVKWLDFSKATRQQRECRSLLKIKEGDILITRSGTIGKVTYATKNLAMTYLVSDDLIRIRVQDKTLRAYLLTYFSSSMARSLMLLDEYGSVQQHLQPRHIQEMLIPIPEDWESATQEIAAGNRLIHAMENLSLADHLIQNSIFNIF</sequence>
<dbReference type="PANTHER" id="PTHR42998:SF1">
    <property type="entry name" value="TYPE I RESTRICTION ENZYME HINDI METHYLASE SUBUNIT"/>
    <property type="match status" value="1"/>
</dbReference>
<organism evidence="7 8">
    <name type="scientific">Centipeda periodontii DSM 2778</name>
    <dbReference type="NCBI Taxonomy" id="888060"/>
    <lineage>
        <taxon>Bacteria</taxon>
        <taxon>Bacillati</taxon>
        <taxon>Bacillota</taxon>
        <taxon>Negativicutes</taxon>
        <taxon>Selenomonadales</taxon>
        <taxon>Selenomonadaceae</taxon>
        <taxon>Centipeda</taxon>
    </lineage>
</organism>
<proteinExistence type="inferred from homology"/>
<dbReference type="STRING" id="888060.HMPREF9081_0416"/>
<evidence type="ECO:0000259" key="4">
    <source>
        <dbReference type="Pfam" id="PF01420"/>
    </source>
</evidence>
<dbReference type="Pfam" id="PF01420">
    <property type="entry name" value="Methylase_S"/>
    <property type="match status" value="1"/>
</dbReference>
<dbReference type="PANTHER" id="PTHR42998">
    <property type="entry name" value="TYPE I RESTRICTION ENZYME HINDVIIP M PROTEIN-RELATED"/>
    <property type="match status" value="1"/>
</dbReference>
<evidence type="ECO:0000313" key="8">
    <source>
        <dbReference type="Proteomes" id="UP000004067"/>
    </source>
</evidence>
<dbReference type="Gene3D" id="3.90.220.20">
    <property type="entry name" value="DNA methylase specificity domains"/>
    <property type="match status" value="1"/>
</dbReference>
<keyword evidence="3" id="KW-0238">DNA-binding</keyword>
<accession>F5RJI1</accession>
<dbReference type="InterPro" id="IPR029063">
    <property type="entry name" value="SAM-dependent_MTases_sf"/>
</dbReference>
<feature type="domain" description="DNA methylase adenine-specific" evidence="5">
    <location>
        <begin position="289"/>
        <end position="585"/>
    </location>
</feature>
<dbReference type="InterPro" id="IPR044946">
    <property type="entry name" value="Restrct_endonuc_typeI_TRD_sf"/>
</dbReference>
<keyword evidence="8" id="KW-1185">Reference proteome</keyword>
<dbReference type="PROSITE" id="PS00092">
    <property type="entry name" value="N6_MTASE"/>
    <property type="match status" value="1"/>
</dbReference>
<dbReference type="eggNOG" id="COG0732">
    <property type="taxonomic scope" value="Bacteria"/>
</dbReference>
<dbReference type="AlphaFoldDB" id="F5RJI1"/>
<dbReference type="InterPro" id="IPR029464">
    <property type="entry name" value="HSDR_N"/>
</dbReference>
<dbReference type="GO" id="GO:0009307">
    <property type="term" value="P:DNA restriction-modification system"/>
    <property type="evidence" value="ECO:0007669"/>
    <property type="project" value="UniProtKB-KW"/>
</dbReference>
<dbReference type="PRINTS" id="PR00507">
    <property type="entry name" value="N12N6MTFRASE"/>
</dbReference>
<dbReference type="Gene3D" id="3.40.50.150">
    <property type="entry name" value="Vaccinia Virus protein VP39"/>
    <property type="match status" value="1"/>
</dbReference>
<dbReference type="HOGENOM" id="CLU_008343_0_2_9"/>
<dbReference type="Pfam" id="PF02384">
    <property type="entry name" value="N6_Mtase"/>
    <property type="match status" value="1"/>
</dbReference>
<comment type="caution">
    <text evidence="7">The sequence shown here is derived from an EMBL/GenBank/DDBJ whole genome shotgun (WGS) entry which is preliminary data.</text>
</comment>
<dbReference type="Pfam" id="PF13588">
    <property type="entry name" value="HSDR_N_2"/>
    <property type="match status" value="1"/>
</dbReference>
<dbReference type="SUPFAM" id="SSF116734">
    <property type="entry name" value="DNA methylase specificity domain"/>
    <property type="match status" value="1"/>
</dbReference>
<evidence type="ECO:0000256" key="3">
    <source>
        <dbReference type="ARBA" id="ARBA00023125"/>
    </source>
</evidence>
<dbReference type="GO" id="GO:0032259">
    <property type="term" value="P:methylation"/>
    <property type="evidence" value="ECO:0007669"/>
    <property type="project" value="InterPro"/>
</dbReference>
<evidence type="ECO:0000259" key="6">
    <source>
        <dbReference type="Pfam" id="PF13588"/>
    </source>
</evidence>
<dbReference type="InterPro" id="IPR052916">
    <property type="entry name" value="Type-I_RE_MTase_Subunit"/>
</dbReference>
<keyword evidence="2" id="KW-0680">Restriction system</keyword>
<dbReference type="GO" id="GO:0003677">
    <property type="term" value="F:DNA binding"/>
    <property type="evidence" value="ECO:0007669"/>
    <property type="project" value="UniProtKB-KW"/>
</dbReference>
<evidence type="ECO:0000259" key="5">
    <source>
        <dbReference type="Pfam" id="PF02384"/>
    </source>
</evidence>
<dbReference type="EMBL" id="AFHQ01000011">
    <property type="protein sequence ID" value="EGK61896.1"/>
    <property type="molecule type" value="Genomic_DNA"/>
</dbReference>
<name>F5RJI1_9FIRM</name>
<feature type="domain" description="Type I restriction enzyme R protein N-terminal" evidence="6">
    <location>
        <begin position="25"/>
        <end position="147"/>
    </location>
</feature>
<dbReference type="OrthoDB" id="9814572at2"/>
<dbReference type="InterPro" id="IPR003356">
    <property type="entry name" value="DNA_methylase_A-5"/>
</dbReference>
<evidence type="ECO:0000256" key="1">
    <source>
        <dbReference type="ARBA" id="ARBA00010923"/>
    </source>
</evidence>
<dbReference type="GO" id="GO:0008170">
    <property type="term" value="F:N-methyltransferase activity"/>
    <property type="evidence" value="ECO:0007669"/>
    <property type="project" value="InterPro"/>
</dbReference>
<dbReference type="Proteomes" id="UP000004067">
    <property type="component" value="Unassembled WGS sequence"/>
</dbReference>
<dbReference type="InterPro" id="IPR000055">
    <property type="entry name" value="Restrct_endonuc_typeI_TRD"/>
</dbReference>
<gene>
    <name evidence="7" type="ORF">HMPREF9081_0416</name>
</gene>
<reference evidence="7 8" key="1">
    <citation type="submission" date="2011-04" db="EMBL/GenBank/DDBJ databases">
        <authorList>
            <person name="Muzny D."/>
            <person name="Qin X."/>
            <person name="Deng J."/>
            <person name="Jiang H."/>
            <person name="Liu Y."/>
            <person name="Qu J."/>
            <person name="Song X.-Z."/>
            <person name="Zhang L."/>
            <person name="Thornton R."/>
            <person name="Coyle M."/>
            <person name="Francisco L."/>
            <person name="Jackson L."/>
            <person name="Javaid M."/>
            <person name="Korchina V."/>
            <person name="Kovar C."/>
            <person name="Mata R."/>
            <person name="Mathew T."/>
            <person name="Ngo R."/>
            <person name="Nguyen L."/>
            <person name="Nguyen N."/>
            <person name="Okwuonu G."/>
            <person name="Ongeri F."/>
            <person name="Pham C."/>
            <person name="Simmons D."/>
            <person name="Wilczek-Boney K."/>
            <person name="Hale W."/>
            <person name="Jakkamsetti A."/>
            <person name="Pham P."/>
            <person name="Ruth R."/>
            <person name="San Lucas F."/>
            <person name="Warren J."/>
            <person name="Zhang J."/>
            <person name="Zhao Z."/>
            <person name="Zhou C."/>
            <person name="Zhu D."/>
            <person name="Lee S."/>
            <person name="Bess C."/>
            <person name="Blankenburg K."/>
            <person name="Forbes L."/>
            <person name="Fu Q."/>
            <person name="Gubbala S."/>
            <person name="Hirani K."/>
            <person name="Jayaseelan J.C."/>
            <person name="Lara F."/>
            <person name="Munidasa M."/>
            <person name="Palculict T."/>
            <person name="Patil S."/>
            <person name="Pu L.-L."/>
            <person name="Saada N."/>
            <person name="Tang L."/>
            <person name="Weissenberger G."/>
            <person name="Zhu Y."/>
            <person name="Hemphill L."/>
            <person name="Shang Y."/>
            <person name="Youmans B."/>
            <person name="Ayvaz T."/>
            <person name="Ross M."/>
            <person name="Santibanez J."/>
            <person name="Aqrawi P."/>
            <person name="Gross S."/>
            <person name="Joshi V."/>
            <person name="Fowler G."/>
            <person name="Nazareth L."/>
            <person name="Reid J."/>
            <person name="Worley K."/>
            <person name="Petrosino J."/>
            <person name="Highlander S."/>
            <person name="Gibbs R."/>
        </authorList>
    </citation>
    <scope>NUCLEOTIDE SEQUENCE [LARGE SCALE GENOMIC DNA]</scope>
    <source>
        <strain evidence="7 8">DSM 2778</strain>
    </source>
</reference>
<evidence type="ECO:0000256" key="2">
    <source>
        <dbReference type="ARBA" id="ARBA00022747"/>
    </source>
</evidence>
<protein>
    <submittedName>
        <fullName evidence="7">Uncharacterized protein</fullName>
    </submittedName>
</protein>
<dbReference type="SUPFAM" id="SSF53335">
    <property type="entry name" value="S-adenosyl-L-methionine-dependent methyltransferases"/>
    <property type="match status" value="1"/>
</dbReference>
<dbReference type="InterPro" id="IPR002052">
    <property type="entry name" value="DNA_methylase_N6_adenine_CS"/>
</dbReference>
<comment type="similarity">
    <text evidence="1">Belongs to the type-I restriction system S methylase family.</text>
</comment>
<dbReference type="eggNOG" id="COG0286">
    <property type="taxonomic scope" value="Bacteria"/>
</dbReference>
<feature type="domain" description="Type I restriction modification DNA specificity" evidence="4">
    <location>
        <begin position="706"/>
        <end position="838"/>
    </location>
</feature>
<evidence type="ECO:0000313" key="7">
    <source>
        <dbReference type="EMBL" id="EGK61896.1"/>
    </source>
</evidence>